<reference evidence="3" key="1">
    <citation type="journal article" date="2019" name="Int. J. Syst. Evol. Microbiol.">
        <title>The Global Catalogue of Microorganisms (GCM) 10K type strain sequencing project: providing services to taxonomists for standard genome sequencing and annotation.</title>
        <authorList>
            <consortium name="The Broad Institute Genomics Platform"/>
            <consortium name="The Broad Institute Genome Sequencing Center for Infectious Disease"/>
            <person name="Wu L."/>
            <person name="Ma J."/>
        </authorList>
    </citation>
    <scope>NUCLEOTIDE SEQUENCE [LARGE SCALE GENOMIC DNA]</scope>
    <source>
        <strain evidence="3">JCM 18459</strain>
    </source>
</reference>
<sequence length="79" mass="8702">MTTVDPLLIRIDRSQRACEDEPDSVARLLGISSKSAWRLLDRGELPRIKIGARTFTTRQSLDELIARGGAPSLKKPGEA</sequence>
<dbReference type="RefSeq" id="WP_345457627.1">
    <property type="nucleotide sequence ID" value="NZ_BAABKG010000002.1"/>
</dbReference>
<organism evidence="2 3">
    <name type="scientific">Nocardioides marinquilinus</name>
    <dbReference type="NCBI Taxonomy" id="1210400"/>
    <lineage>
        <taxon>Bacteria</taxon>
        <taxon>Bacillati</taxon>
        <taxon>Actinomycetota</taxon>
        <taxon>Actinomycetes</taxon>
        <taxon>Propionibacteriales</taxon>
        <taxon>Nocardioidaceae</taxon>
        <taxon>Nocardioides</taxon>
    </lineage>
</organism>
<name>A0ABP9PIU3_9ACTN</name>
<dbReference type="EMBL" id="BAABKG010000002">
    <property type="protein sequence ID" value="GAA5147328.1"/>
    <property type="molecule type" value="Genomic_DNA"/>
</dbReference>
<feature type="domain" description="Helix-turn-helix" evidence="1">
    <location>
        <begin position="25"/>
        <end position="67"/>
    </location>
</feature>
<gene>
    <name evidence="2" type="ORF">GCM10023340_19590</name>
</gene>
<comment type="caution">
    <text evidence="2">The sequence shown here is derived from an EMBL/GenBank/DDBJ whole genome shotgun (WGS) entry which is preliminary data.</text>
</comment>
<proteinExistence type="predicted"/>
<evidence type="ECO:0000313" key="3">
    <source>
        <dbReference type="Proteomes" id="UP001500221"/>
    </source>
</evidence>
<evidence type="ECO:0000259" key="1">
    <source>
        <dbReference type="Pfam" id="PF12728"/>
    </source>
</evidence>
<dbReference type="Pfam" id="PF12728">
    <property type="entry name" value="HTH_17"/>
    <property type="match status" value="1"/>
</dbReference>
<protein>
    <recommendedName>
        <fullName evidence="1">Helix-turn-helix domain-containing protein</fullName>
    </recommendedName>
</protein>
<dbReference type="Proteomes" id="UP001500221">
    <property type="component" value="Unassembled WGS sequence"/>
</dbReference>
<accession>A0ABP9PIU3</accession>
<keyword evidence="3" id="KW-1185">Reference proteome</keyword>
<evidence type="ECO:0000313" key="2">
    <source>
        <dbReference type="EMBL" id="GAA5147328.1"/>
    </source>
</evidence>
<dbReference type="InterPro" id="IPR041657">
    <property type="entry name" value="HTH_17"/>
</dbReference>